<organism evidence="2 3">
    <name type="scientific">Kalanchoe fedtschenkoi</name>
    <name type="common">Lavender scallops</name>
    <name type="synonym">South American air plant</name>
    <dbReference type="NCBI Taxonomy" id="63787"/>
    <lineage>
        <taxon>Eukaryota</taxon>
        <taxon>Viridiplantae</taxon>
        <taxon>Streptophyta</taxon>
        <taxon>Embryophyta</taxon>
        <taxon>Tracheophyta</taxon>
        <taxon>Spermatophyta</taxon>
        <taxon>Magnoliopsida</taxon>
        <taxon>eudicotyledons</taxon>
        <taxon>Gunneridae</taxon>
        <taxon>Pentapetalae</taxon>
        <taxon>Saxifragales</taxon>
        <taxon>Crassulaceae</taxon>
        <taxon>Kalanchoe</taxon>
    </lineage>
</organism>
<dbReference type="AlphaFoldDB" id="A0A7N0UE35"/>
<reference evidence="2" key="1">
    <citation type="submission" date="2021-01" db="UniProtKB">
        <authorList>
            <consortium name="EnsemblPlants"/>
        </authorList>
    </citation>
    <scope>IDENTIFICATION</scope>
</reference>
<proteinExistence type="predicted"/>
<keyword evidence="3" id="KW-1185">Reference proteome</keyword>
<evidence type="ECO:0000256" key="1">
    <source>
        <dbReference type="SAM" id="Phobius"/>
    </source>
</evidence>
<dbReference type="EnsemblPlants" id="Kaladp0059s0342.2.v1.1">
    <property type="protein sequence ID" value="Kaladp0059s0342.2.v1.1.CDS.1"/>
    <property type="gene ID" value="Kaladp0059s0342.v1.1"/>
</dbReference>
<accession>A0A7N0UE35</accession>
<evidence type="ECO:0000313" key="2">
    <source>
        <dbReference type="EnsemblPlants" id="Kaladp0059s0342.1.v1.1.CDS.1"/>
    </source>
</evidence>
<keyword evidence="1" id="KW-0812">Transmembrane</keyword>
<dbReference type="EnsemblPlants" id="Kaladp0059s0342.1.v1.1">
    <property type="protein sequence ID" value="Kaladp0059s0342.1.v1.1.CDS.1"/>
    <property type="gene ID" value="Kaladp0059s0342.v1.1"/>
</dbReference>
<name>A0A7N0UE35_KALFE</name>
<dbReference type="Gramene" id="Kaladp0059s0342.1.v1.1">
    <property type="protein sequence ID" value="Kaladp0059s0342.1.v1.1.CDS.1"/>
    <property type="gene ID" value="Kaladp0059s0342.v1.1"/>
</dbReference>
<keyword evidence="1" id="KW-1133">Transmembrane helix</keyword>
<keyword evidence="1" id="KW-0472">Membrane</keyword>
<sequence length="65" mass="7012">MSSASPPDALTLVQPQIAGFGGINLLSIVYVVCLLNVTHAHETTHSYLCACDWSLFPYKVSVNSM</sequence>
<protein>
    <submittedName>
        <fullName evidence="2">Uncharacterized protein</fullName>
    </submittedName>
</protein>
<evidence type="ECO:0000313" key="3">
    <source>
        <dbReference type="Proteomes" id="UP000594263"/>
    </source>
</evidence>
<dbReference type="Gramene" id="Kaladp0059s0342.2.v1.1">
    <property type="protein sequence ID" value="Kaladp0059s0342.2.v1.1.CDS.1"/>
    <property type="gene ID" value="Kaladp0059s0342.v1.1"/>
</dbReference>
<feature type="transmembrane region" description="Helical" evidence="1">
    <location>
        <begin position="17"/>
        <end position="37"/>
    </location>
</feature>
<dbReference type="Proteomes" id="UP000594263">
    <property type="component" value="Unplaced"/>
</dbReference>